<comment type="caution">
    <text evidence="2">The sequence shown here is derived from an EMBL/GenBank/DDBJ whole genome shotgun (WGS) entry which is preliminary data.</text>
</comment>
<gene>
    <name evidence="2" type="ORF">UT18_C0006G0010</name>
</gene>
<dbReference type="STRING" id="1618345.UT18_C0006G0010"/>
<feature type="region of interest" description="Disordered" evidence="1">
    <location>
        <begin position="20"/>
        <end position="56"/>
    </location>
</feature>
<accession>A0A0G0LV56</accession>
<name>A0A0G0LV56_UNCC2</name>
<organism evidence="2 3">
    <name type="scientific">candidate division CPR2 bacterium GW2011_GWC2_39_10</name>
    <dbReference type="NCBI Taxonomy" id="1618345"/>
    <lineage>
        <taxon>Bacteria</taxon>
        <taxon>Bacteria division CPR2</taxon>
    </lineage>
</organism>
<evidence type="ECO:0000313" key="3">
    <source>
        <dbReference type="Proteomes" id="UP000034207"/>
    </source>
</evidence>
<dbReference type="AlphaFoldDB" id="A0A0G0LV56"/>
<feature type="compositionally biased region" description="Basic and acidic residues" evidence="1">
    <location>
        <begin position="35"/>
        <end position="49"/>
    </location>
</feature>
<reference evidence="2 3" key="1">
    <citation type="journal article" date="2015" name="Nature">
        <title>rRNA introns, odd ribosomes, and small enigmatic genomes across a large radiation of phyla.</title>
        <authorList>
            <person name="Brown C.T."/>
            <person name="Hug L.A."/>
            <person name="Thomas B.C."/>
            <person name="Sharon I."/>
            <person name="Castelle C.J."/>
            <person name="Singh A."/>
            <person name="Wilkins M.J."/>
            <person name="Williams K.H."/>
            <person name="Banfield J.F."/>
        </authorList>
    </citation>
    <scope>NUCLEOTIDE SEQUENCE [LARGE SCALE GENOMIC DNA]</scope>
</reference>
<dbReference type="Proteomes" id="UP000034207">
    <property type="component" value="Unassembled WGS sequence"/>
</dbReference>
<sequence length="127" mass="14019">MKAAIDKCTLLEKAQKALNEKAERSDEIAQGFSKDATKWPSAKESHSDTNRSQLQHMSLAAKKMALDIQLNSVGAIDNMVKNLHVPHEIIGFGSLVSLQYEDDEEIMIAFIVPGKNSTEIERTSSTC</sequence>
<evidence type="ECO:0000313" key="2">
    <source>
        <dbReference type="EMBL" id="KKQ94912.1"/>
    </source>
</evidence>
<dbReference type="EMBL" id="LBVV01000006">
    <property type="protein sequence ID" value="KKQ94912.1"/>
    <property type="molecule type" value="Genomic_DNA"/>
</dbReference>
<proteinExistence type="predicted"/>
<evidence type="ECO:0000256" key="1">
    <source>
        <dbReference type="SAM" id="MobiDB-lite"/>
    </source>
</evidence>
<protein>
    <submittedName>
        <fullName evidence="2">Uncharacterized protein</fullName>
    </submittedName>
</protein>